<gene>
    <name evidence="2" type="ORF">HannXRQ_Chr13g0388841</name>
</gene>
<sequence>MSINHHRHPHLNRFRPNPSSLFDTTSFPTTSTFAVDRIASSCSRRRLGDDDRNTHLVNIESPPKLCTLPEYEVITGISPEKKDAAEVNVDRTRLVNIIVSVD</sequence>
<name>A0A251SN10_HELAN</name>
<dbReference type="InParanoid" id="A0A251SN10"/>
<accession>A0A251SN10</accession>
<dbReference type="Proteomes" id="UP000215914">
    <property type="component" value="Chromosome 13"/>
</dbReference>
<keyword evidence="3" id="KW-1185">Reference proteome</keyword>
<evidence type="ECO:0000313" key="2">
    <source>
        <dbReference type="EMBL" id="OTG00245.1"/>
    </source>
</evidence>
<feature type="compositionally biased region" description="Basic residues" evidence="1">
    <location>
        <begin position="1"/>
        <end position="13"/>
    </location>
</feature>
<reference evidence="3" key="1">
    <citation type="journal article" date="2017" name="Nature">
        <title>The sunflower genome provides insights into oil metabolism, flowering and Asterid evolution.</title>
        <authorList>
            <person name="Badouin H."/>
            <person name="Gouzy J."/>
            <person name="Grassa C.J."/>
            <person name="Murat F."/>
            <person name="Staton S.E."/>
            <person name="Cottret L."/>
            <person name="Lelandais-Briere C."/>
            <person name="Owens G.L."/>
            <person name="Carrere S."/>
            <person name="Mayjonade B."/>
            <person name="Legrand L."/>
            <person name="Gill N."/>
            <person name="Kane N.C."/>
            <person name="Bowers J.E."/>
            <person name="Hubner S."/>
            <person name="Bellec A."/>
            <person name="Berard A."/>
            <person name="Berges H."/>
            <person name="Blanchet N."/>
            <person name="Boniface M.C."/>
            <person name="Brunel D."/>
            <person name="Catrice O."/>
            <person name="Chaidir N."/>
            <person name="Claudel C."/>
            <person name="Donnadieu C."/>
            <person name="Faraut T."/>
            <person name="Fievet G."/>
            <person name="Helmstetter N."/>
            <person name="King M."/>
            <person name="Knapp S.J."/>
            <person name="Lai Z."/>
            <person name="Le Paslier M.C."/>
            <person name="Lippi Y."/>
            <person name="Lorenzon L."/>
            <person name="Mandel J.R."/>
            <person name="Marage G."/>
            <person name="Marchand G."/>
            <person name="Marquand E."/>
            <person name="Bret-Mestries E."/>
            <person name="Morien E."/>
            <person name="Nambeesan S."/>
            <person name="Nguyen T."/>
            <person name="Pegot-Espagnet P."/>
            <person name="Pouilly N."/>
            <person name="Raftis F."/>
            <person name="Sallet E."/>
            <person name="Schiex T."/>
            <person name="Thomas J."/>
            <person name="Vandecasteele C."/>
            <person name="Vares D."/>
            <person name="Vear F."/>
            <person name="Vautrin S."/>
            <person name="Crespi M."/>
            <person name="Mangin B."/>
            <person name="Burke J.M."/>
            <person name="Salse J."/>
            <person name="Munos S."/>
            <person name="Vincourt P."/>
            <person name="Rieseberg L.H."/>
            <person name="Langlade N.B."/>
        </authorList>
    </citation>
    <scope>NUCLEOTIDE SEQUENCE [LARGE SCALE GENOMIC DNA]</scope>
    <source>
        <strain evidence="3">cv. SF193</strain>
    </source>
</reference>
<organism evidence="2 3">
    <name type="scientific">Helianthus annuus</name>
    <name type="common">Common sunflower</name>
    <dbReference type="NCBI Taxonomy" id="4232"/>
    <lineage>
        <taxon>Eukaryota</taxon>
        <taxon>Viridiplantae</taxon>
        <taxon>Streptophyta</taxon>
        <taxon>Embryophyta</taxon>
        <taxon>Tracheophyta</taxon>
        <taxon>Spermatophyta</taxon>
        <taxon>Magnoliopsida</taxon>
        <taxon>eudicotyledons</taxon>
        <taxon>Gunneridae</taxon>
        <taxon>Pentapetalae</taxon>
        <taxon>asterids</taxon>
        <taxon>campanulids</taxon>
        <taxon>Asterales</taxon>
        <taxon>Asteraceae</taxon>
        <taxon>Asteroideae</taxon>
        <taxon>Heliantheae alliance</taxon>
        <taxon>Heliantheae</taxon>
        <taxon>Helianthus</taxon>
    </lineage>
</organism>
<feature type="region of interest" description="Disordered" evidence="1">
    <location>
        <begin position="1"/>
        <end position="20"/>
    </location>
</feature>
<dbReference type="EMBL" id="CM007902">
    <property type="protein sequence ID" value="OTG00245.1"/>
    <property type="molecule type" value="Genomic_DNA"/>
</dbReference>
<evidence type="ECO:0000256" key="1">
    <source>
        <dbReference type="SAM" id="MobiDB-lite"/>
    </source>
</evidence>
<proteinExistence type="predicted"/>
<protein>
    <submittedName>
        <fullName evidence="2">Uncharacterized protein</fullName>
    </submittedName>
</protein>
<dbReference type="AlphaFoldDB" id="A0A251SN10"/>
<evidence type="ECO:0000313" key="3">
    <source>
        <dbReference type="Proteomes" id="UP000215914"/>
    </source>
</evidence>